<keyword evidence="2" id="KW-1133">Transmembrane helix</keyword>
<gene>
    <name evidence="3" type="ORF">LR48_Vigan03g094400</name>
</gene>
<feature type="region of interest" description="Disordered" evidence="1">
    <location>
        <begin position="386"/>
        <end position="419"/>
    </location>
</feature>
<dbReference type="Gramene" id="KOM37562">
    <property type="protein sequence ID" value="KOM37562"/>
    <property type="gene ID" value="LR48_Vigan03g094400"/>
</dbReference>
<keyword evidence="2" id="KW-0812">Transmembrane</keyword>
<accession>A0A0L9U4H1</accession>
<feature type="compositionally biased region" description="Basic and acidic residues" evidence="1">
    <location>
        <begin position="15"/>
        <end position="53"/>
    </location>
</feature>
<evidence type="ECO:0000256" key="1">
    <source>
        <dbReference type="SAM" id="MobiDB-lite"/>
    </source>
</evidence>
<evidence type="ECO:0008006" key="5">
    <source>
        <dbReference type="Google" id="ProtNLM"/>
    </source>
</evidence>
<proteinExistence type="predicted"/>
<evidence type="ECO:0000313" key="4">
    <source>
        <dbReference type="Proteomes" id="UP000053144"/>
    </source>
</evidence>
<keyword evidence="2" id="KW-0472">Membrane</keyword>
<feature type="compositionally biased region" description="Acidic residues" evidence="1">
    <location>
        <begin position="407"/>
        <end position="419"/>
    </location>
</feature>
<dbReference type="AlphaFoldDB" id="A0A0L9U4H1"/>
<evidence type="ECO:0000256" key="2">
    <source>
        <dbReference type="SAM" id="Phobius"/>
    </source>
</evidence>
<feature type="transmembrane region" description="Helical" evidence="2">
    <location>
        <begin position="232"/>
        <end position="254"/>
    </location>
</feature>
<reference evidence="4" key="1">
    <citation type="journal article" date="2015" name="Proc. Natl. Acad. Sci. U.S.A.">
        <title>Genome sequencing of adzuki bean (Vigna angularis) provides insight into high starch and low fat accumulation and domestication.</title>
        <authorList>
            <person name="Yang K."/>
            <person name="Tian Z."/>
            <person name="Chen C."/>
            <person name="Luo L."/>
            <person name="Zhao B."/>
            <person name="Wang Z."/>
            <person name="Yu L."/>
            <person name="Li Y."/>
            <person name="Sun Y."/>
            <person name="Li W."/>
            <person name="Chen Y."/>
            <person name="Li Y."/>
            <person name="Zhang Y."/>
            <person name="Ai D."/>
            <person name="Zhao J."/>
            <person name="Shang C."/>
            <person name="Ma Y."/>
            <person name="Wu B."/>
            <person name="Wang M."/>
            <person name="Gao L."/>
            <person name="Sun D."/>
            <person name="Zhang P."/>
            <person name="Guo F."/>
            <person name="Wang W."/>
            <person name="Li Y."/>
            <person name="Wang J."/>
            <person name="Varshney R.K."/>
            <person name="Wang J."/>
            <person name="Ling H.Q."/>
            <person name="Wan P."/>
        </authorList>
    </citation>
    <scope>NUCLEOTIDE SEQUENCE</scope>
    <source>
        <strain evidence="4">cv. Jingnong 6</strain>
    </source>
</reference>
<organism evidence="3 4">
    <name type="scientific">Phaseolus angularis</name>
    <name type="common">Azuki bean</name>
    <name type="synonym">Vigna angularis</name>
    <dbReference type="NCBI Taxonomy" id="3914"/>
    <lineage>
        <taxon>Eukaryota</taxon>
        <taxon>Viridiplantae</taxon>
        <taxon>Streptophyta</taxon>
        <taxon>Embryophyta</taxon>
        <taxon>Tracheophyta</taxon>
        <taxon>Spermatophyta</taxon>
        <taxon>Magnoliopsida</taxon>
        <taxon>eudicotyledons</taxon>
        <taxon>Gunneridae</taxon>
        <taxon>Pentapetalae</taxon>
        <taxon>rosids</taxon>
        <taxon>fabids</taxon>
        <taxon>Fabales</taxon>
        <taxon>Fabaceae</taxon>
        <taxon>Papilionoideae</taxon>
        <taxon>50 kb inversion clade</taxon>
        <taxon>NPAAA clade</taxon>
        <taxon>indigoferoid/millettioid clade</taxon>
        <taxon>Phaseoleae</taxon>
        <taxon>Vigna</taxon>
    </lineage>
</organism>
<feature type="region of interest" description="Disordered" evidence="1">
    <location>
        <begin position="1"/>
        <end position="53"/>
    </location>
</feature>
<name>A0A0L9U4H1_PHAAN</name>
<dbReference type="EMBL" id="CM003373">
    <property type="protein sequence ID" value="KOM37562.1"/>
    <property type="molecule type" value="Genomic_DNA"/>
</dbReference>
<dbReference type="Proteomes" id="UP000053144">
    <property type="component" value="Chromosome 3"/>
</dbReference>
<evidence type="ECO:0000313" key="3">
    <source>
        <dbReference type="EMBL" id="KOM37562.1"/>
    </source>
</evidence>
<sequence length="714" mass="81160">MRKHNYNRLENGGESNREEGGHNDREDGRQSDRQDGGESEREDGRVKMEDRARDKMEGLNARPMASEQANWHLCISMESSSIVKMNRLVGDTHVEHIRMTPFRWCLHIVEPLEVNLKLLKMMVQRLAGHDVSFRVSQELVPFSVLDVFMKIGLDIGGLEIPFDESVVGVVGDMFNPKTTTLKEVMDMFRLVVRDENIEVDVVYDLDSLCLYGWATGVHKHIVQNLNKCMKKIMFGGIACSLSLSGNVAVLQAWAVERLSLHGHYSHRRFPRILRWLPYTATTKEIDNIFKTGDLNLEWYVSKEDCEVAEIRAAFHMDDGGIGEGSMPERSWVQERDDESSDDGTWLAGAEERIRKNNHDIMTLNAKIGVITRELIDIRQTPIFNEESQFGHDEEGVGGAEEAPTSGGDEEDADGDDEQPEAVEPLAIPLLCSYVGDPITTVDVDQLYYAVSVVCEIIGQTLSTTSAHTLAPFQYVDNMNHVISDVRKRPQNQHVYTLHNYQNYMRSDHFGIGDIGTTDYLFLSFVHDNHWWCYSVKLSKLQLFVIDSLGKGVRDRKRIDNFVDFGYVDRHFAAAFENELGSTWSLLDNNGLTHVVTYNMNTLDPKITTGWSSMKNIYHERLNDAHITFQYVRHNNFKIIIYVGPCTDNSRESFINRCTTNPQSSLFAVKLTQSRCQGSHLNLNTNFANEIRNKGLTEVMLLGDKDGIMCKVLIS</sequence>
<protein>
    <recommendedName>
        <fullName evidence="5">Ubiquitin-like protease family profile domain-containing protein</fullName>
    </recommendedName>
</protein>
<feature type="region of interest" description="Disordered" evidence="1">
    <location>
        <begin position="318"/>
        <end position="344"/>
    </location>
</feature>